<name>A0A3G4ZTI2_9VIRU</name>
<protein>
    <submittedName>
        <fullName evidence="1">Uncharacterized protein</fullName>
    </submittedName>
</protein>
<evidence type="ECO:0000313" key="1">
    <source>
        <dbReference type="EMBL" id="AYV78205.1"/>
    </source>
</evidence>
<sequence length="424" mass="49148">MENILNASNLYNDIFGDGNQWVNEYVTIDSIQKDCLNMLKSDVNTIKISHFYPYDKELVEALFNVSSSYISNQVEKTIIIERFTEIDCEFIGMFDNFLKRNQIVTGIEWIRIRMNFDCCKRFNQLLINNEHIKKLKTNETNSIIFQNVSLQELTIESVYIAELPKLLLMPLIKSLKITVDVTIDYKDFGHLKYAFSNTNSLKSIKINQFYGIGRDDGGDDYDIDTSTINKFIMCFIKSKNNSVKELCIDERGFFLTDETHNKLKDYISNNKIITKFACTTKYINDCQYLCQNDSIEELSIINDTDELFIDDIMIKSIEKLILTNKTIACLHFMNLPNENHCKILMEAIKKNGTLVMHDKAQPSGTIEKIECDSDKTHDEWNNLLSEVNNIKKLKIQYTGTYLDLFAGHQIIPMINIINEYVGLN</sequence>
<organism evidence="1">
    <name type="scientific">Edafosvirus sp</name>
    <dbReference type="NCBI Taxonomy" id="2487765"/>
    <lineage>
        <taxon>Viruses</taxon>
        <taxon>Varidnaviria</taxon>
        <taxon>Bamfordvirae</taxon>
        <taxon>Nucleocytoviricota</taxon>
        <taxon>Megaviricetes</taxon>
        <taxon>Imitervirales</taxon>
        <taxon>Mimiviridae</taxon>
        <taxon>Klosneuvirinae</taxon>
    </lineage>
</organism>
<reference evidence="1" key="1">
    <citation type="submission" date="2018-10" db="EMBL/GenBank/DDBJ databases">
        <title>Hidden diversity of soil giant viruses.</title>
        <authorList>
            <person name="Schulz F."/>
            <person name="Alteio L."/>
            <person name="Goudeau D."/>
            <person name="Ryan E.M."/>
            <person name="Malmstrom R.R."/>
            <person name="Blanchard J."/>
            <person name="Woyke T."/>
        </authorList>
    </citation>
    <scope>NUCLEOTIDE SEQUENCE</scope>
    <source>
        <strain evidence="1">EDV1</strain>
    </source>
</reference>
<accession>A0A3G4ZTI2</accession>
<dbReference type="EMBL" id="MK072071">
    <property type="protein sequence ID" value="AYV78205.1"/>
    <property type="molecule type" value="Genomic_DNA"/>
</dbReference>
<proteinExistence type="predicted"/>
<dbReference type="SUPFAM" id="SSF52047">
    <property type="entry name" value="RNI-like"/>
    <property type="match status" value="1"/>
</dbReference>
<gene>
    <name evidence="1" type="ORF">Edafosvirus6_54</name>
</gene>